<evidence type="ECO:0000256" key="1">
    <source>
        <dbReference type="ARBA" id="ARBA00022908"/>
    </source>
</evidence>
<dbReference type="PANTHER" id="PTHR30349">
    <property type="entry name" value="PHAGE INTEGRASE-RELATED"/>
    <property type="match status" value="1"/>
</dbReference>
<dbReference type="Gene3D" id="1.10.443.10">
    <property type="entry name" value="Intergrase catalytic core"/>
    <property type="match status" value="1"/>
</dbReference>
<dbReference type="RefSeq" id="WP_172692163.1">
    <property type="nucleotide sequence ID" value="NZ_MF788071.1"/>
</dbReference>
<dbReference type="PROSITE" id="PS51898">
    <property type="entry name" value="TYR_RECOMBINASE"/>
    <property type="match status" value="1"/>
</dbReference>
<evidence type="ECO:0000313" key="4">
    <source>
        <dbReference type="EMBL" id="AUF80725.1"/>
    </source>
</evidence>
<dbReference type="SUPFAM" id="SSF56349">
    <property type="entry name" value="DNA breaking-rejoining enzymes"/>
    <property type="match status" value="1"/>
</dbReference>
<name>A0A2H4ZHJ7_RAOOR</name>
<sequence>MPVRYLNVGDMFIEATPAFSLSKDIELLTSWGQDGIHLKNMYLLFDSQDRPINAANEYLIHCKAVEKHQDLSCIAKALTLFFSFLEREQLSWSDMPRASHMRPLYRFRDYLQAQHDEVDPQSGKRRLASSTAKSYRGAVVGMYVYWMGYGDVFQRPPCQFSEINIADERMLGHINRYIKVQTTDLKITARDKVKQSRLPNHLRPLLKEQRPELQSLLGVLKEGRSYTKINDKYIPKTIAPEIRIAIYLALYTGMRRMEVLTFSSTLIQPTPVDENTITVMIGPGNHCHTKRGESGEIKIPVWLMRQLYAYKQSARYRKRLSKYLQLTPDSLARQYPPLLLNNRGEPYNENSLNARWGEIRNAVRIDFKMPTFSHKFHNLRSTYATYLTIALMQLTYPGSHPRNPGEPVMTRDQVESEVQARLRHSSPQTTSLYVKFWEDNYLARQSDRIHQEGLDRIYGDDNTIGVWSNLHPPHRG</sequence>
<organism evidence="4">
    <name type="scientific">Raoultella ornithinolytica</name>
    <name type="common">Klebsiella ornithinolytica</name>
    <dbReference type="NCBI Taxonomy" id="54291"/>
    <lineage>
        <taxon>Bacteria</taxon>
        <taxon>Pseudomonadati</taxon>
        <taxon>Pseudomonadota</taxon>
        <taxon>Gammaproteobacteria</taxon>
        <taxon>Enterobacterales</taxon>
        <taxon>Enterobacteriaceae</taxon>
        <taxon>Klebsiella/Raoultella group</taxon>
        <taxon>Raoultella</taxon>
    </lineage>
</organism>
<keyword evidence="2" id="KW-0233">DNA recombination</keyword>
<dbReference type="PANTHER" id="PTHR30349:SF64">
    <property type="entry name" value="PROPHAGE INTEGRASE INTD-RELATED"/>
    <property type="match status" value="1"/>
</dbReference>
<evidence type="ECO:0000256" key="2">
    <source>
        <dbReference type="ARBA" id="ARBA00023172"/>
    </source>
</evidence>
<accession>A0A2H4ZHJ7</accession>
<reference evidence="4" key="1">
    <citation type="submission" date="2017-08" db="EMBL/GenBank/DDBJ databases">
        <title>Complete sequence of p23141-1.</title>
        <authorList>
            <person name="Feng J."/>
            <person name="Yin Z."/>
            <person name="Zeng L."/>
            <person name="Jiang X."/>
            <person name="Zhan Z."/>
            <person name="Luo W."/>
            <person name="Zhao Y."/>
            <person name="Zhou D."/>
        </authorList>
    </citation>
    <scope>NUCLEOTIDE SEQUENCE</scope>
    <source>
        <strain evidence="4">23141</strain>
        <plasmid evidence="4">p23141-3</plasmid>
    </source>
</reference>
<dbReference type="GO" id="GO:0006310">
    <property type="term" value="P:DNA recombination"/>
    <property type="evidence" value="ECO:0007669"/>
    <property type="project" value="UniProtKB-KW"/>
</dbReference>
<dbReference type="InterPro" id="IPR011010">
    <property type="entry name" value="DNA_brk_join_enz"/>
</dbReference>
<dbReference type="InterPro" id="IPR013762">
    <property type="entry name" value="Integrase-like_cat_sf"/>
</dbReference>
<dbReference type="GO" id="GO:0015074">
    <property type="term" value="P:DNA integration"/>
    <property type="evidence" value="ECO:0007669"/>
    <property type="project" value="UniProtKB-KW"/>
</dbReference>
<evidence type="ECO:0000259" key="3">
    <source>
        <dbReference type="PROSITE" id="PS51898"/>
    </source>
</evidence>
<keyword evidence="4" id="KW-0614">Plasmid</keyword>
<dbReference type="AlphaFoldDB" id="A0A2H4ZHJ7"/>
<dbReference type="InterPro" id="IPR050090">
    <property type="entry name" value="Tyrosine_recombinase_XerCD"/>
</dbReference>
<dbReference type="CDD" id="cd00397">
    <property type="entry name" value="DNA_BRE_C"/>
    <property type="match status" value="1"/>
</dbReference>
<proteinExistence type="predicted"/>
<dbReference type="GO" id="GO:0003677">
    <property type="term" value="F:DNA binding"/>
    <property type="evidence" value="ECO:0007669"/>
    <property type="project" value="InterPro"/>
</dbReference>
<protein>
    <submittedName>
        <fullName evidence="4">Transposase, putative</fullName>
    </submittedName>
</protein>
<keyword evidence="1" id="KW-0229">DNA integration</keyword>
<dbReference type="EMBL" id="MF788071">
    <property type="protein sequence ID" value="AUF80725.1"/>
    <property type="molecule type" value="Genomic_DNA"/>
</dbReference>
<geneLocation type="plasmid" evidence="4">
    <name>p23141-3</name>
</geneLocation>
<feature type="domain" description="Tyr recombinase" evidence="3">
    <location>
        <begin position="201"/>
        <end position="447"/>
    </location>
</feature>
<dbReference type="InterPro" id="IPR002104">
    <property type="entry name" value="Integrase_catalytic"/>
</dbReference>